<dbReference type="InParanoid" id="C5L863"/>
<sequence>MGFVTALVPPNGCNVSSPIDQVRTFGLPYAAIEEEYGITTTGEASDRRLNGCSAVRLHCNIHTNGLPHIETVAHCLAGTPFEPLIKGAGKNLRRTGVFDCLPHGTFETAVLVRPSVTRLGDSEDAYPAGCPEDAVVTRRSLEDAVRNLQLPSDIGDSSASIIISMRDPSTPSTGDWENWPYLTTDAVQAMMNGALVDADGRTLRVRHVRTNLPSIEKMDSGGGMWNHCLVFGIHSERSVSWLEANDLLDDDGGSLKQAVSTLFVSMPVSPRAAAYGTDPLSSALLYYW</sequence>
<dbReference type="GeneID" id="9059550"/>
<keyword evidence="2" id="KW-1185">Reference proteome</keyword>
<dbReference type="OMA" id="WENWPYL"/>
<dbReference type="RefSeq" id="XP_002775273.1">
    <property type="nucleotide sequence ID" value="XM_002775227.1"/>
</dbReference>
<dbReference type="Proteomes" id="UP000007800">
    <property type="component" value="Unassembled WGS sequence"/>
</dbReference>
<proteinExistence type="predicted"/>
<evidence type="ECO:0000313" key="1">
    <source>
        <dbReference type="EMBL" id="EER07089.1"/>
    </source>
</evidence>
<protein>
    <submittedName>
        <fullName evidence="1">Uncharacterized protein</fullName>
    </submittedName>
</protein>
<dbReference type="AlphaFoldDB" id="C5L863"/>
<evidence type="ECO:0000313" key="2">
    <source>
        <dbReference type="Proteomes" id="UP000007800"/>
    </source>
</evidence>
<name>C5L863_PERM5</name>
<dbReference type="EMBL" id="GG680048">
    <property type="protein sequence ID" value="EER07089.1"/>
    <property type="molecule type" value="Genomic_DNA"/>
</dbReference>
<reference evidence="1 2" key="1">
    <citation type="submission" date="2008-07" db="EMBL/GenBank/DDBJ databases">
        <authorList>
            <person name="El-Sayed N."/>
            <person name="Caler E."/>
            <person name="Inman J."/>
            <person name="Amedeo P."/>
            <person name="Hass B."/>
            <person name="Wortman J."/>
        </authorList>
    </citation>
    <scope>NUCLEOTIDE SEQUENCE [LARGE SCALE GENOMIC DNA]</scope>
    <source>
        <strain evidence="2">ATCC 50983 / TXsc</strain>
    </source>
</reference>
<gene>
    <name evidence="1" type="ORF">Pmar_PMAR003944</name>
</gene>
<accession>C5L863</accession>
<organism evidence="2">
    <name type="scientific">Perkinsus marinus (strain ATCC 50983 / TXsc)</name>
    <dbReference type="NCBI Taxonomy" id="423536"/>
    <lineage>
        <taxon>Eukaryota</taxon>
        <taxon>Sar</taxon>
        <taxon>Alveolata</taxon>
        <taxon>Perkinsozoa</taxon>
        <taxon>Perkinsea</taxon>
        <taxon>Perkinsida</taxon>
        <taxon>Perkinsidae</taxon>
        <taxon>Perkinsus</taxon>
    </lineage>
</organism>
<dbReference type="OrthoDB" id="439219at2759"/>